<protein>
    <submittedName>
        <fullName evidence="4">PLP-dependent aspartate aminotransferase family protein</fullName>
    </submittedName>
</protein>
<keyword evidence="2" id="KW-0663">Pyridoxal phosphate</keyword>
<dbReference type="InterPro" id="IPR000277">
    <property type="entry name" value="Cys/Met-Metab_PyrdxlP-dep_enz"/>
</dbReference>
<keyword evidence="4" id="KW-0032">Aminotransferase</keyword>
<dbReference type="AlphaFoldDB" id="A0ABD8A9K3"/>
<comment type="cofactor">
    <cofactor evidence="1">
        <name>pyridoxal 5'-phosphate</name>
        <dbReference type="ChEBI" id="CHEBI:597326"/>
    </cofactor>
</comment>
<dbReference type="Pfam" id="PF01053">
    <property type="entry name" value="Cys_Met_Meta_PP"/>
    <property type="match status" value="1"/>
</dbReference>
<dbReference type="Gene3D" id="3.90.1150.10">
    <property type="entry name" value="Aspartate Aminotransferase, domain 1"/>
    <property type="match status" value="1"/>
</dbReference>
<reference evidence="4 5" key="1">
    <citation type="submission" date="2023-10" db="EMBL/GenBank/DDBJ databases">
        <title>The complete genome sequence of Methanoculleus palmolei DSM 4273.</title>
        <authorList>
            <person name="Lai S.-J."/>
            <person name="You Y.-T."/>
            <person name="Chen S.-C."/>
        </authorList>
    </citation>
    <scope>NUCLEOTIDE SEQUENCE [LARGE SCALE GENOMIC DNA]</scope>
    <source>
        <strain evidence="4 5">DSM 4273</strain>
    </source>
</reference>
<evidence type="ECO:0000256" key="1">
    <source>
        <dbReference type="ARBA" id="ARBA00001933"/>
    </source>
</evidence>
<dbReference type="PIRSF" id="PIRSF001434">
    <property type="entry name" value="CGS"/>
    <property type="match status" value="1"/>
</dbReference>
<evidence type="ECO:0000256" key="3">
    <source>
        <dbReference type="SAM" id="MobiDB-lite"/>
    </source>
</evidence>
<dbReference type="PROSITE" id="PS00868">
    <property type="entry name" value="CYS_MET_METAB_PP"/>
    <property type="match status" value="1"/>
</dbReference>
<dbReference type="Gene3D" id="3.40.640.10">
    <property type="entry name" value="Type I PLP-dependent aspartate aminotransferase-like (Major domain)"/>
    <property type="match status" value="1"/>
</dbReference>
<dbReference type="CDD" id="cd00614">
    <property type="entry name" value="CGS_like"/>
    <property type="match status" value="1"/>
</dbReference>
<organism evidence="4 5">
    <name type="scientific">Methanoculleus palmolei</name>
    <dbReference type="NCBI Taxonomy" id="72612"/>
    <lineage>
        <taxon>Archaea</taxon>
        <taxon>Methanobacteriati</taxon>
        <taxon>Methanobacteriota</taxon>
        <taxon>Stenosarchaea group</taxon>
        <taxon>Methanomicrobia</taxon>
        <taxon>Methanomicrobiales</taxon>
        <taxon>Methanomicrobiaceae</taxon>
        <taxon>Methanoculleus</taxon>
    </lineage>
</organism>
<dbReference type="InterPro" id="IPR015421">
    <property type="entry name" value="PyrdxlP-dep_Trfase_major"/>
</dbReference>
<name>A0ABD8A9K3_9EURY</name>
<keyword evidence="4" id="KW-0808">Transferase</keyword>
<proteinExistence type="predicted"/>
<accession>A0ABD8A9K3</accession>
<dbReference type="InterPro" id="IPR015422">
    <property type="entry name" value="PyrdxlP-dep_Trfase_small"/>
</dbReference>
<evidence type="ECO:0000313" key="4">
    <source>
        <dbReference type="EMBL" id="WOX55800.1"/>
    </source>
</evidence>
<dbReference type="InterPro" id="IPR015424">
    <property type="entry name" value="PyrdxlP-dep_Trfase"/>
</dbReference>
<dbReference type="GO" id="GO:0008483">
    <property type="term" value="F:transaminase activity"/>
    <property type="evidence" value="ECO:0007669"/>
    <property type="project" value="UniProtKB-KW"/>
</dbReference>
<dbReference type="PANTHER" id="PTHR11808">
    <property type="entry name" value="TRANS-SULFURATION ENZYME FAMILY MEMBER"/>
    <property type="match status" value="1"/>
</dbReference>
<dbReference type="EMBL" id="CP137641">
    <property type="protein sequence ID" value="WOX55800.1"/>
    <property type="molecule type" value="Genomic_DNA"/>
</dbReference>
<dbReference type="SUPFAM" id="SSF53383">
    <property type="entry name" value="PLP-dependent transferases"/>
    <property type="match status" value="1"/>
</dbReference>
<feature type="region of interest" description="Disordered" evidence="3">
    <location>
        <begin position="1"/>
        <end position="26"/>
    </location>
</feature>
<dbReference type="FunFam" id="3.40.640.10:FF:000046">
    <property type="entry name" value="Cystathionine gamma-lyase"/>
    <property type="match status" value="1"/>
</dbReference>
<dbReference type="InterPro" id="IPR054542">
    <property type="entry name" value="Cys_met_metab_PP"/>
</dbReference>
<keyword evidence="5" id="KW-1185">Reference proteome</keyword>
<evidence type="ECO:0000313" key="5">
    <source>
        <dbReference type="Proteomes" id="UP001626603"/>
    </source>
</evidence>
<gene>
    <name evidence="4" type="ORF">R6Y95_00340</name>
</gene>
<sequence>MTEKNTPHRGLMTDAVHAGETPDPVTRASAPGIVTSTTFLADAGASFSAEDFGDATPYLYSRWKNPTVDQLEQKLAALEGAEAAVAFGSGMAAVTALLLYNLSAGDHLVISDVSYAATAEMTNELIPRLGISVTKVDMSDPENLRDALRPNTRLVYAETPANPILRLTDIEAVAGIAHENGSKVAVDATFASPIGIHPLELGADYVIHSLTKYICGHGDAIGGAVLGNRKDMAGIRKEVEIRTGGILSPFNAWLIQRGASTLPLRMKAHETGALAVAKFLEDHPKVTRVVYPGLASHPQHALAARQLKNFSGMLTFQVADGANAAKILADRLSIIHYAVSLGHVRSLVFYLPTDEMLRTSFRMTPAQERSYRAFAGDGIFRLSVGLEDPEDLCADLEYALAGVPSTTPR</sequence>
<dbReference type="Proteomes" id="UP001626603">
    <property type="component" value="Chromosome"/>
</dbReference>
<evidence type="ECO:0000256" key="2">
    <source>
        <dbReference type="ARBA" id="ARBA00022898"/>
    </source>
</evidence>